<dbReference type="Pfam" id="PF09837">
    <property type="entry name" value="DUF2064"/>
    <property type="match status" value="1"/>
</dbReference>
<dbReference type="PANTHER" id="PTHR36529">
    <property type="entry name" value="SLL1095 PROTEIN"/>
    <property type="match status" value="1"/>
</dbReference>
<evidence type="ECO:0000313" key="1">
    <source>
        <dbReference type="EMBL" id="VAV91781.1"/>
    </source>
</evidence>
<protein>
    <recommendedName>
        <fullName evidence="2">Glycosyltransferase</fullName>
    </recommendedName>
</protein>
<name>A0A3B0RJM9_9ZZZZ</name>
<dbReference type="Gene3D" id="3.90.550.10">
    <property type="entry name" value="Spore Coat Polysaccharide Biosynthesis Protein SpsA, Chain A"/>
    <property type="match status" value="1"/>
</dbReference>
<sequence>MPEPMPTLAIFCKRPALFQGKQRLAKTIGAEQALLFAQAFLACALEDARAWSGPVVLSPASVDDHDWAISLLEGAEVMAQPDGGLGDRLWTIDRQLRARGHQQIIFMGTDAPMLIPGHFEQARRAMNDHDIILSPALDGGVTLMGARRGWPQMADLPWSTDRLGYALEQLCHAQGYPVKNIRPSYDIDVAEDLPRLWRDLSADPRPARRALFGQLGTFLTPEGLQYG</sequence>
<organism evidence="1">
    <name type="scientific">hydrothermal vent metagenome</name>
    <dbReference type="NCBI Taxonomy" id="652676"/>
    <lineage>
        <taxon>unclassified sequences</taxon>
        <taxon>metagenomes</taxon>
        <taxon>ecological metagenomes</taxon>
    </lineage>
</organism>
<reference evidence="1" key="1">
    <citation type="submission" date="2018-06" db="EMBL/GenBank/DDBJ databases">
        <authorList>
            <person name="Zhirakovskaya E."/>
        </authorList>
    </citation>
    <scope>NUCLEOTIDE SEQUENCE</scope>
</reference>
<dbReference type="PANTHER" id="PTHR36529:SF1">
    <property type="entry name" value="GLYCOSYLTRANSFERASE"/>
    <property type="match status" value="1"/>
</dbReference>
<dbReference type="AlphaFoldDB" id="A0A3B0RJM9"/>
<proteinExistence type="predicted"/>
<evidence type="ECO:0008006" key="2">
    <source>
        <dbReference type="Google" id="ProtNLM"/>
    </source>
</evidence>
<dbReference type="InterPro" id="IPR018641">
    <property type="entry name" value="Trfase_1_rSAM/seldom-assoc"/>
</dbReference>
<gene>
    <name evidence="1" type="ORF">MNBD_ALPHA07-320</name>
</gene>
<dbReference type="EMBL" id="UOEG01000080">
    <property type="protein sequence ID" value="VAV91781.1"/>
    <property type="molecule type" value="Genomic_DNA"/>
</dbReference>
<accession>A0A3B0RJM9</accession>
<dbReference type="SUPFAM" id="SSF53448">
    <property type="entry name" value="Nucleotide-diphospho-sugar transferases"/>
    <property type="match status" value="1"/>
</dbReference>
<dbReference type="InterPro" id="IPR029044">
    <property type="entry name" value="Nucleotide-diphossugar_trans"/>
</dbReference>